<evidence type="ECO:0000313" key="4">
    <source>
        <dbReference type="Proteomes" id="UP000076874"/>
    </source>
</evidence>
<dbReference type="OrthoDB" id="263283at2759"/>
<sequence>MGVLQRLVHFYALRPYKSAWPRRYTRAQWAGRVAPIAAISQDGLDLNAFRKQAFGPEQPLLVKSQDCGRYDESCTALPAARRWFVPQTAITGAGSATTLAPCLTPFAMTQLPYELMYFPTRQSGAEDGGSHTVLSKDDAAAGFVSWLAADTTDPVRPGLAALLAEHMSEVTAGEVEQKQQQKQKQKQMHPQAQLRLVRMHAPLALLMAGLAYNDHLRRHPEGKEGTAVPAGPPLTQLYVAQAALADLPPALQRDLAAPDLVQRAGRGDVYGASLWLGLEPTYTPWHRDPNPNLFGQLCGSKTVRLLPPGRGERIFRDVQAALQAAAAAAAAAATTTPVHARIRGEEMMHGPERAALHDAIWGDAPPAGADTKNYRNNNGDNDTAQASVANTIHEAHLEPGDLLFIPKGWWHSVKSTFSDGRLNASVNWWFR</sequence>
<dbReference type="Pfam" id="PF13621">
    <property type="entry name" value="Cupin_8"/>
    <property type="match status" value="1"/>
</dbReference>
<dbReference type="Gene3D" id="2.60.120.650">
    <property type="entry name" value="Cupin"/>
    <property type="match status" value="1"/>
</dbReference>
<feature type="region of interest" description="Disordered" evidence="1">
    <location>
        <begin position="172"/>
        <end position="191"/>
    </location>
</feature>
<dbReference type="Proteomes" id="UP000076874">
    <property type="component" value="Unassembled WGS sequence"/>
</dbReference>
<dbReference type="PANTHER" id="PTHR12461">
    <property type="entry name" value="HYPOXIA-INDUCIBLE FACTOR 1 ALPHA INHIBITOR-RELATED"/>
    <property type="match status" value="1"/>
</dbReference>
<proteinExistence type="predicted"/>
<dbReference type="AlphaFoldDB" id="A0A168AFW5"/>
<accession>A0A168AFW5</accession>
<dbReference type="STRING" id="1081102.A0A168AFW5"/>
<keyword evidence="4" id="KW-1185">Reference proteome</keyword>
<dbReference type="PROSITE" id="PS51184">
    <property type="entry name" value="JMJC"/>
    <property type="match status" value="1"/>
</dbReference>
<dbReference type="EMBL" id="AZHD01000001">
    <property type="protein sequence ID" value="OAA68685.1"/>
    <property type="molecule type" value="Genomic_DNA"/>
</dbReference>
<name>A0A168AFW5_9HYPO</name>
<evidence type="ECO:0000256" key="1">
    <source>
        <dbReference type="SAM" id="MobiDB-lite"/>
    </source>
</evidence>
<reference evidence="3 4" key="1">
    <citation type="journal article" date="2016" name="Genome Biol. Evol.">
        <title>Divergent and convergent evolution of fungal pathogenicity.</title>
        <authorList>
            <person name="Shang Y."/>
            <person name="Xiao G."/>
            <person name="Zheng P."/>
            <person name="Cen K."/>
            <person name="Zhan S."/>
            <person name="Wang C."/>
        </authorList>
    </citation>
    <scope>NUCLEOTIDE SEQUENCE [LARGE SCALE GENOMIC DNA]</scope>
    <source>
        <strain evidence="3 4">RCEF 264</strain>
    </source>
</reference>
<feature type="domain" description="JmjC" evidence="2">
    <location>
        <begin position="229"/>
        <end position="431"/>
    </location>
</feature>
<gene>
    <name evidence="3" type="ORF">SPI_00880</name>
</gene>
<dbReference type="SUPFAM" id="SSF51197">
    <property type="entry name" value="Clavaminate synthase-like"/>
    <property type="match status" value="1"/>
</dbReference>
<comment type="caution">
    <text evidence="3">The sequence shown here is derived from an EMBL/GenBank/DDBJ whole genome shotgun (WGS) entry which is preliminary data.</text>
</comment>
<dbReference type="InterPro" id="IPR003347">
    <property type="entry name" value="JmjC_dom"/>
</dbReference>
<dbReference type="InterPro" id="IPR041667">
    <property type="entry name" value="Cupin_8"/>
</dbReference>
<dbReference type="PANTHER" id="PTHR12461:SF105">
    <property type="entry name" value="HYPOXIA-INDUCIBLE FACTOR 1-ALPHA INHIBITOR"/>
    <property type="match status" value="1"/>
</dbReference>
<evidence type="ECO:0000313" key="3">
    <source>
        <dbReference type="EMBL" id="OAA68685.1"/>
    </source>
</evidence>
<organism evidence="3 4">
    <name type="scientific">Niveomyces insectorum RCEF 264</name>
    <dbReference type="NCBI Taxonomy" id="1081102"/>
    <lineage>
        <taxon>Eukaryota</taxon>
        <taxon>Fungi</taxon>
        <taxon>Dikarya</taxon>
        <taxon>Ascomycota</taxon>
        <taxon>Pezizomycotina</taxon>
        <taxon>Sordariomycetes</taxon>
        <taxon>Hypocreomycetidae</taxon>
        <taxon>Hypocreales</taxon>
        <taxon>Cordycipitaceae</taxon>
        <taxon>Niveomyces</taxon>
    </lineage>
</organism>
<evidence type="ECO:0000259" key="2">
    <source>
        <dbReference type="PROSITE" id="PS51184"/>
    </source>
</evidence>
<protein>
    <submittedName>
        <fullName evidence="3">Cupin, JmjC-type</fullName>
    </submittedName>
</protein>